<evidence type="ECO:0000313" key="3">
    <source>
        <dbReference type="Proteomes" id="UP001592528"/>
    </source>
</evidence>
<sequence>MLESIGVDDVAERAYELLLHQEFFTAAAMAAELGHSPQRTRRALDDLVAAGLVAPAPGRARSYMAVDPRAGLSALIRSRQAELERVASSVETYAGRYHERALRTDPHRLVEVIEGSTQISRRVHELIASAQVEVMAFDAPPYVNPHASASETEQLVLARGIPVRAIYATEVLEVPSLVECLQAMVALGEQARVVPQVPMKMVLVDRRDAMLPLTAGAEAARTAAVFVRRSALCDALVDLFEATWAAATPVFTDPSPSASPGEASDEDRALLHLLNAGLKDEAIARQLGLSGRTLRRRVAELTYRLGATSRFQAGAQAMRRRWL</sequence>
<dbReference type="RefSeq" id="WP_030257900.1">
    <property type="nucleotide sequence ID" value="NZ_JBHEZZ010000003.1"/>
</dbReference>
<gene>
    <name evidence="2" type="ORF">ACEZDJ_05985</name>
</gene>
<dbReference type="SMART" id="SM00421">
    <property type="entry name" value="HTH_LUXR"/>
    <property type="match status" value="1"/>
</dbReference>
<dbReference type="EMBL" id="JBHEZZ010000003">
    <property type="protein sequence ID" value="MFC1400829.1"/>
    <property type="molecule type" value="Genomic_DNA"/>
</dbReference>
<comment type="caution">
    <text evidence="2">The sequence shown here is derived from an EMBL/GenBank/DDBJ whole genome shotgun (WGS) entry which is preliminary data.</text>
</comment>
<dbReference type="Gene3D" id="1.10.10.10">
    <property type="entry name" value="Winged helix-like DNA-binding domain superfamily/Winged helix DNA-binding domain"/>
    <property type="match status" value="2"/>
</dbReference>
<feature type="domain" description="HTH luxR-type" evidence="1">
    <location>
        <begin position="260"/>
        <end position="317"/>
    </location>
</feature>
<reference evidence="2 3" key="1">
    <citation type="submission" date="2024-09" db="EMBL/GenBank/DDBJ databases">
        <authorList>
            <person name="Lee S.D."/>
        </authorList>
    </citation>
    <scope>NUCLEOTIDE SEQUENCE [LARGE SCALE GENOMIC DNA]</scope>
    <source>
        <strain evidence="2 3">N1-5</strain>
    </source>
</reference>
<dbReference type="Proteomes" id="UP001592528">
    <property type="component" value="Unassembled WGS sequence"/>
</dbReference>
<organism evidence="2 3">
    <name type="scientific">Streptacidiphilus cavernicola</name>
    <dbReference type="NCBI Taxonomy" id="3342716"/>
    <lineage>
        <taxon>Bacteria</taxon>
        <taxon>Bacillati</taxon>
        <taxon>Actinomycetota</taxon>
        <taxon>Actinomycetes</taxon>
        <taxon>Kitasatosporales</taxon>
        <taxon>Streptomycetaceae</taxon>
        <taxon>Streptacidiphilus</taxon>
    </lineage>
</organism>
<keyword evidence="3" id="KW-1185">Reference proteome</keyword>
<dbReference type="InterPro" id="IPR000792">
    <property type="entry name" value="Tscrpt_reg_LuxR_C"/>
</dbReference>
<dbReference type="InterPro" id="IPR016032">
    <property type="entry name" value="Sig_transdc_resp-reg_C-effctor"/>
</dbReference>
<evidence type="ECO:0000259" key="1">
    <source>
        <dbReference type="SMART" id="SM00421"/>
    </source>
</evidence>
<dbReference type="InterPro" id="IPR051797">
    <property type="entry name" value="TrmB-like"/>
</dbReference>
<dbReference type="InterPro" id="IPR036388">
    <property type="entry name" value="WH-like_DNA-bd_sf"/>
</dbReference>
<dbReference type="PANTHER" id="PTHR34293">
    <property type="entry name" value="HTH-TYPE TRANSCRIPTIONAL REGULATOR TRMBL2"/>
    <property type="match status" value="1"/>
</dbReference>
<accession>A0ABV6UH94</accession>
<proteinExistence type="predicted"/>
<dbReference type="SUPFAM" id="SSF46785">
    <property type="entry name" value="Winged helix' DNA-binding domain"/>
    <property type="match status" value="1"/>
</dbReference>
<evidence type="ECO:0000313" key="2">
    <source>
        <dbReference type="EMBL" id="MFC1400829.1"/>
    </source>
</evidence>
<protein>
    <submittedName>
        <fullName evidence="2">MarR family transcriptional regulator</fullName>
    </submittedName>
</protein>
<dbReference type="SUPFAM" id="SSF46894">
    <property type="entry name" value="C-terminal effector domain of the bipartite response regulators"/>
    <property type="match status" value="1"/>
</dbReference>
<name>A0ABV6UH94_9ACTN</name>
<dbReference type="InterPro" id="IPR036390">
    <property type="entry name" value="WH_DNA-bd_sf"/>
</dbReference>
<dbReference type="PANTHER" id="PTHR34293:SF1">
    <property type="entry name" value="HTH-TYPE TRANSCRIPTIONAL REGULATOR TRMBL2"/>
    <property type="match status" value="1"/>
</dbReference>